<gene>
    <name evidence="1" type="ORF">SSLN_LOCUS17883</name>
</gene>
<organism evidence="3">
    <name type="scientific">Schistocephalus solidus</name>
    <name type="common">Tapeworm</name>
    <dbReference type="NCBI Taxonomy" id="70667"/>
    <lineage>
        <taxon>Eukaryota</taxon>
        <taxon>Metazoa</taxon>
        <taxon>Spiralia</taxon>
        <taxon>Lophotrochozoa</taxon>
        <taxon>Platyhelminthes</taxon>
        <taxon>Cestoda</taxon>
        <taxon>Eucestoda</taxon>
        <taxon>Diphyllobothriidea</taxon>
        <taxon>Diphyllobothriidae</taxon>
        <taxon>Schistocephalus</taxon>
    </lineage>
</organism>
<dbReference type="WBParaSite" id="SSLN_0001855901-mRNA-1">
    <property type="protein sequence ID" value="SSLN_0001855901-mRNA-1"/>
    <property type="gene ID" value="SSLN_0001855901"/>
</dbReference>
<keyword evidence="2" id="KW-1185">Reference proteome</keyword>
<dbReference type="EMBL" id="UYSU01043273">
    <property type="protein sequence ID" value="VDM04269.1"/>
    <property type="molecule type" value="Genomic_DNA"/>
</dbReference>
<dbReference type="Proteomes" id="UP000275846">
    <property type="component" value="Unassembled WGS sequence"/>
</dbReference>
<proteinExistence type="predicted"/>
<evidence type="ECO:0000313" key="3">
    <source>
        <dbReference type="WBParaSite" id="SSLN_0001855901-mRNA-1"/>
    </source>
</evidence>
<evidence type="ECO:0000313" key="2">
    <source>
        <dbReference type="Proteomes" id="UP000275846"/>
    </source>
</evidence>
<reference evidence="3" key="1">
    <citation type="submission" date="2016-06" db="UniProtKB">
        <authorList>
            <consortium name="WormBaseParasite"/>
        </authorList>
    </citation>
    <scope>IDENTIFICATION</scope>
</reference>
<dbReference type="AlphaFoldDB" id="A0A183TN35"/>
<evidence type="ECO:0000313" key="1">
    <source>
        <dbReference type="EMBL" id="VDM04269.1"/>
    </source>
</evidence>
<sequence>MYQLSGNDHEADAQLLDDLKIFAAWPNTRIVGNFNVPKIDWNSASVNCFETAVDQQFLCTTGNSLLTQHDFFLMRVREGQQMNCLDLGFTRSPDNIEVVNCVPL</sequence>
<name>A0A183TN35_SCHSO</name>
<accession>A0A183TN35</accession>
<reference evidence="1 2" key="2">
    <citation type="submission" date="2018-11" db="EMBL/GenBank/DDBJ databases">
        <authorList>
            <consortium name="Pathogen Informatics"/>
        </authorList>
    </citation>
    <scope>NUCLEOTIDE SEQUENCE [LARGE SCALE GENOMIC DNA]</scope>
    <source>
        <strain evidence="1 2">NST_G2</strain>
    </source>
</reference>
<protein>
    <submittedName>
        <fullName evidence="3">Endo/exonuclease/phosphatase domain-containing protein</fullName>
    </submittedName>
</protein>